<evidence type="ECO:0000313" key="7">
    <source>
        <dbReference type="EMBL" id="VVC39853.1"/>
    </source>
</evidence>
<dbReference type="OrthoDB" id="407558at2759"/>
<dbReference type="PROSITE" id="PS50005">
    <property type="entry name" value="TPR"/>
    <property type="match status" value="1"/>
</dbReference>
<dbReference type="SUPFAM" id="SSF48452">
    <property type="entry name" value="TPR-like"/>
    <property type="match status" value="1"/>
</dbReference>
<dbReference type="InterPro" id="IPR029000">
    <property type="entry name" value="Cyclophilin-like_dom_sf"/>
</dbReference>
<evidence type="ECO:0000259" key="6">
    <source>
        <dbReference type="PROSITE" id="PS50072"/>
    </source>
</evidence>
<feature type="repeat" description="TPR" evidence="5">
    <location>
        <begin position="309"/>
        <end position="342"/>
    </location>
</feature>
<dbReference type="PRINTS" id="PR00153">
    <property type="entry name" value="CSAPPISMRASE"/>
</dbReference>
<reference evidence="7 8" key="1">
    <citation type="submission" date="2019-08" db="EMBL/GenBank/DDBJ databases">
        <authorList>
            <person name="Alioto T."/>
            <person name="Alioto T."/>
            <person name="Gomez Garrido J."/>
        </authorList>
    </citation>
    <scope>NUCLEOTIDE SEQUENCE [LARGE SCALE GENOMIC DNA]</scope>
</reference>
<dbReference type="GO" id="GO:0006457">
    <property type="term" value="P:protein folding"/>
    <property type="evidence" value="ECO:0007669"/>
    <property type="project" value="TreeGrafter"/>
</dbReference>
<evidence type="ECO:0000256" key="5">
    <source>
        <dbReference type="PROSITE-ProRule" id="PRU00339"/>
    </source>
</evidence>
<protein>
    <recommendedName>
        <fullName evidence="2">peptidylprolyl isomerase</fullName>
        <ecNumber evidence="2">5.2.1.8</ecNumber>
    </recommendedName>
</protein>
<feature type="domain" description="PPIase cyclophilin-type" evidence="6">
    <location>
        <begin position="17"/>
        <end position="180"/>
    </location>
</feature>
<evidence type="ECO:0000256" key="3">
    <source>
        <dbReference type="ARBA" id="ARBA00023110"/>
    </source>
</evidence>
<dbReference type="Pfam" id="PF00160">
    <property type="entry name" value="Pro_isomerase"/>
    <property type="match status" value="1"/>
</dbReference>
<dbReference type="GO" id="GO:0005829">
    <property type="term" value="C:cytosol"/>
    <property type="evidence" value="ECO:0007669"/>
    <property type="project" value="TreeGrafter"/>
</dbReference>
<dbReference type="SMART" id="SM00028">
    <property type="entry name" value="TPR"/>
    <property type="match status" value="2"/>
</dbReference>
<dbReference type="PROSITE" id="PS50072">
    <property type="entry name" value="CSA_PPIASE_2"/>
    <property type="match status" value="1"/>
</dbReference>
<accession>A0A5E4N575</accession>
<keyword evidence="5" id="KW-0802">TPR repeat</keyword>
<dbReference type="InterPro" id="IPR019734">
    <property type="entry name" value="TPR_rpt"/>
</dbReference>
<evidence type="ECO:0000256" key="2">
    <source>
        <dbReference type="ARBA" id="ARBA00013194"/>
    </source>
</evidence>
<proteinExistence type="predicted"/>
<evidence type="ECO:0000313" key="8">
    <source>
        <dbReference type="Proteomes" id="UP000325440"/>
    </source>
</evidence>
<dbReference type="InterPro" id="IPR002130">
    <property type="entry name" value="Cyclophilin-type_PPIase_dom"/>
</dbReference>
<comment type="catalytic activity">
    <reaction evidence="1">
        <text>[protein]-peptidylproline (omega=180) = [protein]-peptidylproline (omega=0)</text>
        <dbReference type="Rhea" id="RHEA:16237"/>
        <dbReference type="Rhea" id="RHEA-COMP:10747"/>
        <dbReference type="Rhea" id="RHEA-COMP:10748"/>
        <dbReference type="ChEBI" id="CHEBI:83833"/>
        <dbReference type="ChEBI" id="CHEBI:83834"/>
        <dbReference type="EC" id="5.2.1.8"/>
    </reaction>
</comment>
<evidence type="ECO:0000256" key="4">
    <source>
        <dbReference type="ARBA" id="ARBA00023235"/>
    </source>
</evidence>
<dbReference type="GO" id="GO:0003755">
    <property type="term" value="F:peptidyl-prolyl cis-trans isomerase activity"/>
    <property type="evidence" value="ECO:0007669"/>
    <property type="project" value="UniProtKB-KW"/>
</dbReference>
<dbReference type="GO" id="GO:0016018">
    <property type="term" value="F:cyclosporin A binding"/>
    <property type="evidence" value="ECO:0007669"/>
    <property type="project" value="TreeGrafter"/>
</dbReference>
<dbReference type="Pfam" id="PF13181">
    <property type="entry name" value="TPR_8"/>
    <property type="match status" value="1"/>
</dbReference>
<dbReference type="Gene3D" id="2.40.100.10">
    <property type="entry name" value="Cyclophilin-like"/>
    <property type="match status" value="1"/>
</dbReference>
<dbReference type="PANTHER" id="PTHR11071:SF561">
    <property type="entry name" value="PEPTIDYL-PROLYL CIS-TRANS ISOMERASE D-RELATED"/>
    <property type="match status" value="1"/>
</dbReference>
<dbReference type="SUPFAM" id="SSF50891">
    <property type="entry name" value="Cyclophilin-like"/>
    <property type="match status" value="1"/>
</dbReference>
<keyword evidence="4 7" id="KW-0413">Isomerase</keyword>
<sequence>MNMNLNCDITPGNYVVYLDIEIDNEKIGRIVIELFNNVVPKTAENFRALCTGEKGIGKYGKPLHYKGSYFHRAIPEFMIQGGDIAAGDGSSGESIYGLFFDDENFELLHDEPGLLSMANTGKVNTNNSQFFITTAPCPHLDGKNVVLGKVKKGLCVVQTILLTASDDVPINPCKISDCGELPTDSNTWNINENDQTSDVFPPFPEDWTVQQTDLNVKQMCEILNQIKESGNQYFSNKNYSVARQRYDKVLRYHTWYTSYYKGLQITFNEPDLIKMNTLLNLSNVYLKMKNYKMSIEFSKQVLNTDCNNGKAFFRLGQAYGSLNHFNKAITYYKKALEVIPNEKYILLELKRIEQAQNQYLLFEKQIYSKMFKKNYSKNDFT</sequence>
<dbReference type="EMBL" id="CABPRJ010001898">
    <property type="protein sequence ID" value="VVC39853.1"/>
    <property type="molecule type" value="Genomic_DNA"/>
</dbReference>
<dbReference type="Proteomes" id="UP000325440">
    <property type="component" value="Unassembled WGS sequence"/>
</dbReference>
<dbReference type="Gene3D" id="1.25.40.10">
    <property type="entry name" value="Tetratricopeptide repeat domain"/>
    <property type="match status" value="1"/>
</dbReference>
<dbReference type="InterPro" id="IPR011990">
    <property type="entry name" value="TPR-like_helical_dom_sf"/>
</dbReference>
<dbReference type="PANTHER" id="PTHR11071">
    <property type="entry name" value="PEPTIDYL-PROLYL CIS-TRANS ISOMERASE"/>
    <property type="match status" value="1"/>
</dbReference>
<gene>
    <name evidence="7" type="ORF">CINCED_3A008868</name>
</gene>
<dbReference type="PROSITE" id="PS50293">
    <property type="entry name" value="TPR_REGION"/>
    <property type="match status" value="1"/>
</dbReference>
<dbReference type="EC" id="5.2.1.8" evidence="2"/>
<evidence type="ECO:0000256" key="1">
    <source>
        <dbReference type="ARBA" id="ARBA00000971"/>
    </source>
</evidence>
<dbReference type="AlphaFoldDB" id="A0A5E4N575"/>
<keyword evidence="3" id="KW-0697">Rotamase</keyword>
<dbReference type="Pfam" id="PF00515">
    <property type="entry name" value="TPR_1"/>
    <property type="match status" value="1"/>
</dbReference>
<keyword evidence="8" id="KW-1185">Reference proteome</keyword>
<organism evidence="7 8">
    <name type="scientific">Cinara cedri</name>
    <dbReference type="NCBI Taxonomy" id="506608"/>
    <lineage>
        <taxon>Eukaryota</taxon>
        <taxon>Metazoa</taxon>
        <taxon>Ecdysozoa</taxon>
        <taxon>Arthropoda</taxon>
        <taxon>Hexapoda</taxon>
        <taxon>Insecta</taxon>
        <taxon>Pterygota</taxon>
        <taxon>Neoptera</taxon>
        <taxon>Paraneoptera</taxon>
        <taxon>Hemiptera</taxon>
        <taxon>Sternorrhyncha</taxon>
        <taxon>Aphidomorpha</taxon>
        <taxon>Aphidoidea</taxon>
        <taxon>Aphididae</taxon>
        <taxon>Lachninae</taxon>
        <taxon>Cinara</taxon>
    </lineage>
</organism>
<dbReference type="FunFam" id="2.40.100.10:FF:000025">
    <property type="entry name" value="Peptidyl-prolyl cis-trans isomerase CYP19-2"/>
    <property type="match status" value="1"/>
</dbReference>
<name>A0A5E4N575_9HEMI</name>